<dbReference type="EMBL" id="JACGWJ010000506">
    <property type="protein sequence ID" value="KAL0291722.1"/>
    <property type="molecule type" value="Genomic_DNA"/>
</dbReference>
<dbReference type="AlphaFoldDB" id="A0AAW2JBF9"/>
<reference evidence="1" key="2">
    <citation type="journal article" date="2024" name="Plant">
        <title>Genomic evolution and insights into agronomic trait innovations of Sesamum species.</title>
        <authorList>
            <person name="Miao H."/>
            <person name="Wang L."/>
            <person name="Qu L."/>
            <person name="Liu H."/>
            <person name="Sun Y."/>
            <person name="Le M."/>
            <person name="Wang Q."/>
            <person name="Wei S."/>
            <person name="Zheng Y."/>
            <person name="Lin W."/>
            <person name="Duan Y."/>
            <person name="Cao H."/>
            <person name="Xiong S."/>
            <person name="Wang X."/>
            <person name="Wei L."/>
            <person name="Li C."/>
            <person name="Ma Q."/>
            <person name="Ju M."/>
            <person name="Zhao R."/>
            <person name="Li G."/>
            <person name="Mu C."/>
            <person name="Tian Q."/>
            <person name="Mei H."/>
            <person name="Zhang T."/>
            <person name="Gao T."/>
            <person name="Zhang H."/>
        </authorList>
    </citation>
    <scope>NUCLEOTIDE SEQUENCE</scope>
    <source>
        <strain evidence="1">G02</strain>
    </source>
</reference>
<gene>
    <name evidence="1" type="ORF">Sradi_7016100</name>
</gene>
<organism evidence="1">
    <name type="scientific">Sesamum radiatum</name>
    <name type="common">Black benniseed</name>
    <dbReference type="NCBI Taxonomy" id="300843"/>
    <lineage>
        <taxon>Eukaryota</taxon>
        <taxon>Viridiplantae</taxon>
        <taxon>Streptophyta</taxon>
        <taxon>Embryophyta</taxon>
        <taxon>Tracheophyta</taxon>
        <taxon>Spermatophyta</taxon>
        <taxon>Magnoliopsida</taxon>
        <taxon>eudicotyledons</taxon>
        <taxon>Gunneridae</taxon>
        <taxon>Pentapetalae</taxon>
        <taxon>asterids</taxon>
        <taxon>lamiids</taxon>
        <taxon>Lamiales</taxon>
        <taxon>Pedaliaceae</taxon>
        <taxon>Sesamum</taxon>
    </lineage>
</organism>
<evidence type="ECO:0000313" key="1">
    <source>
        <dbReference type="EMBL" id="KAL0291722.1"/>
    </source>
</evidence>
<name>A0AAW2JBF9_SESRA</name>
<protein>
    <submittedName>
        <fullName evidence="1">Uncharacterized protein</fullName>
    </submittedName>
</protein>
<dbReference type="SUPFAM" id="SSF56219">
    <property type="entry name" value="DNase I-like"/>
    <property type="match status" value="1"/>
</dbReference>
<accession>A0AAW2JBF9</accession>
<comment type="caution">
    <text evidence="1">The sequence shown here is derived from an EMBL/GenBank/DDBJ whole genome shotgun (WGS) entry which is preliminary data.</text>
</comment>
<dbReference type="Gene3D" id="3.60.10.10">
    <property type="entry name" value="Endonuclease/exonuclease/phosphatase"/>
    <property type="match status" value="1"/>
</dbReference>
<dbReference type="InterPro" id="IPR036691">
    <property type="entry name" value="Endo/exonu/phosph_ase_sf"/>
</dbReference>
<sequence length="149" mass="17300">MKEEINCNVLTSQERFIHIRIAFDFWQSGFLCTWVYAKHTRPERWQLWDALRTINQGDDPWLLGGDFNIILCCSERKGGATPKIKTMEDFGDMMMNCELQDAGFKRAQFTWSGNDSTDSYFPTPGTKHFLFPVFSISRGMFLITAPFFS</sequence>
<reference evidence="1" key="1">
    <citation type="submission" date="2020-06" db="EMBL/GenBank/DDBJ databases">
        <authorList>
            <person name="Li T."/>
            <person name="Hu X."/>
            <person name="Zhang T."/>
            <person name="Song X."/>
            <person name="Zhang H."/>
            <person name="Dai N."/>
            <person name="Sheng W."/>
            <person name="Hou X."/>
            <person name="Wei L."/>
        </authorList>
    </citation>
    <scope>NUCLEOTIDE SEQUENCE</scope>
    <source>
        <strain evidence="1">G02</strain>
        <tissue evidence="1">Leaf</tissue>
    </source>
</reference>
<proteinExistence type="predicted"/>